<comment type="caution">
    <text evidence="4">The sequence shown here is derived from an EMBL/GenBank/DDBJ whole genome shotgun (WGS) entry which is preliminary data.</text>
</comment>
<feature type="region of interest" description="Disordered" evidence="2">
    <location>
        <begin position="334"/>
        <end position="370"/>
    </location>
</feature>
<evidence type="ECO:0000256" key="1">
    <source>
        <dbReference type="ARBA" id="ARBA00006440"/>
    </source>
</evidence>
<dbReference type="AlphaFoldDB" id="A0A9Q1BGS0"/>
<name>A0A9Q1BGS0_HOLLE</name>
<proteinExistence type="inferred from homology"/>
<dbReference type="PANTHER" id="PTHR14715">
    <property type="entry name" value="FAM124 DOMAIN-CONTAINING PROTEIN-RELATED"/>
    <property type="match status" value="1"/>
</dbReference>
<gene>
    <name evidence="4" type="ORF">HOLleu_33631</name>
</gene>
<dbReference type="InterPro" id="IPR046365">
    <property type="entry name" value="FAM124_dom"/>
</dbReference>
<evidence type="ECO:0000259" key="3">
    <source>
        <dbReference type="Pfam" id="PF15067"/>
    </source>
</evidence>
<dbReference type="PANTHER" id="PTHR14715:SF6">
    <property type="entry name" value="FAM124 DOMAIN-CONTAINING PROTEIN"/>
    <property type="match status" value="1"/>
</dbReference>
<feature type="compositionally biased region" description="Polar residues" evidence="2">
    <location>
        <begin position="204"/>
        <end position="220"/>
    </location>
</feature>
<keyword evidence="5" id="KW-1185">Reference proteome</keyword>
<feature type="compositionally biased region" description="Acidic residues" evidence="2">
    <location>
        <begin position="235"/>
        <end position="247"/>
    </location>
</feature>
<protein>
    <recommendedName>
        <fullName evidence="3">FAM124 domain-containing protein</fullName>
    </recommendedName>
</protein>
<sequence length="822" mass="92990">MSYECVVSVSTSSPDLTLVGKEPGLNTDKDCLDLDGWNKELAKFSVCDDGHNLSIPELPRPNSAPGERLLKESEGDEDFTFQDILYIDEKEEQIGGLQGNFPTREGYYEFSETPPINVQSISDPAGFSKPCKDRQCQNSSHGELYRNVLNQVHQQVTHNVVRSSTNTLFRPVIPVINEDSGEEHASLTEEVGSKHSLRSGRPTYHSTVRTHLSNQRTMNGQPKKKSSVSVSEISSTDDDSYSSEEDTANFREYRKQNLSPKPAQQRRHSIASSSVDHLAQILSFLQKTSTGNSSVDVEGKSNVDSTSTTSFVQPQDSYLEKHHTLEWIRESDFGSHRQVDERPNSEYRVQAKDGSHGIPKPGKPKRRFSVDISNLPNIGPAIEDPSFAREILHQKIIQLASSQDSINEKDESEDISSKSSDISEQRTRRLSLGNLAATGIQTRRVVKKYSEPLMGSGSKRCTYLESERIPGKEDYNDTSEMIRLSSRMRQRRSSWACAGAHSYEQKVLGATLLNDSRFSENPEEEERSDVKDPYRLTLHFISDPKQSKKLKTLLRPLTHSVAPKLKLFNYADRSERLVVDNKEPDVMAIPALAIMAFLQEEQGIERILKAQQYLKEEPWQLHHKDTVGGNVVPYPTNNQDFYSHADGMPLWAVRQMHMGKDRLRFMLFVSHDNWDDTVSFYSKILSRTVQFQKEDFCYFLVFCCKKLNLEVQLALKRLPIGFVPAPLDAAILQFKVKDIGQLVPLMPRVCSPISATRWQTTDLDGNKILLLVHHDNTTENTGIQTPRSEHEFESSGKSSPQSDGEIGIIDKNHNYNHLINYV</sequence>
<dbReference type="InterPro" id="IPR029380">
    <property type="entry name" value="FAM124"/>
</dbReference>
<evidence type="ECO:0000256" key="2">
    <source>
        <dbReference type="SAM" id="MobiDB-lite"/>
    </source>
</evidence>
<organism evidence="4 5">
    <name type="scientific">Holothuria leucospilota</name>
    <name type="common">Black long sea cucumber</name>
    <name type="synonym">Mertensiothuria leucospilota</name>
    <dbReference type="NCBI Taxonomy" id="206669"/>
    <lineage>
        <taxon>Eukaryota</taxon>
        <taxon>Metazoa</taxon>
        <taxon>Echinodermata</taxon>
        <taxon>Eleutherozoa</taxon>
        <taxon>Echinozoa</taxon>
        <taxon>Holothuroidea</taxon>
        <taxon>Aspidochirotacea</taxon>
        <taxon>Aspidochirotida</taxon>
        <taxon>Holothuriidae</taxon>
        <taxon>Holothuria</taxon>
    </lineage>
</organism>
<dbReference type="Pfam" id="PF15067">
    <property type="entry name" value="FAM124"/>
    <property type="match status" value="1"/>
</dbReference>
<feature type="compositionally biased region" description="Basic and acidic residues" evidence="2">
    <location>
        <begin position="182"/>
        <end position="193"/>
    </location>
</feature>
<dbReference type="EMBL" id="JAIZAY010000017">
    <property type="protein sequence ID" value="KAJ8025925.1"/>
    <property type="molecule type" value="Genomic_DNA"/>
</dbReference>
<feature type="domain" description="FAM124" evidence="3">
    <location>
        <begin position="537"/>
        <end position="770"/>
    </location>
</feature>
<dbReference type="Proteomes" id="UP001152320">
    <property type="component" value="Chromosome 17"/>
</dbReference>
<feature type="region of interest" description="Disordered" evidence="2">
    <location>
        <begin position="289"/>
        <end position="310"/>
    </location>
</feature>
<feature type="compositionally biased region" description="Basic and acidic residues" evidence="2">
    <location>
        <begin position="334"/>
        <end position="355"/>
    </location>
</feature>
<feature type="region of interest" description="Disordered" evidence="2">
    <location>
        <begin position="779"/>
        <end position="808"/>
    </location>
</feature>
<reference evidence="4" key="1">
    <citation type="submission" date="2021-10" db="EMBL/GenBank/DDBJ databases">
        <title>Tropical sea cucumber genome reveals ecological adaptation and Cuvierian tubules defense mechanism.</title>
        <authorList>
            <person name="Chen T."/>
        </authorList>
    </citation>
    <scope>NUCLEOTIDE SEQUENCE</scope>
    <source>
        <strain evidence="4">Nanhai2018</strain>
        <tissue evidence="4">Muscle</tissue>
    </source>
</reference>
<accession>A0A9Q1BGS0</accession>
<evidence type="ECO:0000313" key="4">
    <source>
        <dbReference type="EMBL" id="KAJ8025925.1"/>
    </source>
</evidence>
<feature type="region of interest" description="Disordered" evidence="2">
    <location>
        <begin position="403"/>
        <end position="426"/>
    </location>
</feature>
<feature type="region of interest" description="Disordered" evidence="2">
    <location>
        <begin position="180"/>
        <end position="247"/>
    </location>
</feature>
<feature type="region of interest" description="Disordered" evidence="2">
    <location>
        <begin position="253"/>
        <end position="272"/>
    </location>
</feature>
<dbReference type="OrthoDB" id="10023686at2759"/>
<comment type="similarity">
    <text evidence="1">Belongs to the FAM124 family.</text>
</comment>
<evidence type="ECO:0000313" key="5">
    <source>
        <dbReference type="Proteomes" id="UP001152320"/>
    </source>
</evidence>